<gene>
    <name evidence="1" type="ORF">MARIT_0646</name>
</gene>
<dbReference type="AlphaFoldDB" id="A0A2H1E7C7"/>
<proteinExistence type="predicted"/>
<accession>A0A2H1E7C7</accession>
<dbReference type="KEGG" id="tmar:MARIT_0646"/>
<reference evidence="1 2" key="1">
    <citation type="submission" date="2016-11" db="EMBL/GenBank/DDBJ databases">
        <authorList>
            <person name="Jaros S."/>
            <person name="Januszkiewicz K."/>
            <person name="Wedrychowicz H."/>
        </authorList>
    </citation>
    <scope>NUCLEOTIDE SEQUENCE [LARGE SCALE GENOMIC DNA]</scope>
    <source>
        <strain evidence="1">NCIMB 2154T</strain>
    </source>
</reference>
<dbReference type="STRING" id="1349785.GCA_000509405_00681"/>
<organism evidence="1 2">
    <name type="scientific">Tenacibaculum maritimum NCIMB 2154</name>
    <dbReference type="NCBI Taxonomy" id="1349785"/>
    <lineage>
        <taxon>Bacteria</taxon>
        <taxon>Pseudomonadati</taxon>
        <taxon>Bacteroidota</taxon>
        <taxon>Flavobacteriia</taxon>
        <taxon>Flavobacteriales</taxon>
        <taxon>Flavobacteriaceae</taxon>
        <taxon>Tenacibaculum</taxon>
    </lineage>
</organism>
<dbReference type="Proteomes" id="UP000231564">
    <property type="component" value="Chromosome MARIT"/>
</dbReference>
<name>A0A2H1E7C7_9FLAO</name>
<evidence type="ECO:0000313" key="2">
    <source>
        <dbReference type="Proteomes" id="UP000231564"/>
    </source>
</evidence>
<sequence>MHKIITINDLINYLKIPDFSEKVNREIITVKITRTALFQKETILLKDFPRTNKELSIPQTLFIDTDNVAYNKHILHGNTYYKRISYNKDPRVFTDANFQEPLVSVNIPNHLYNEGIRFYINPNHQLIGFIAVAHVDNSKDYINFNPDNFSVFNENTYHYSNVYGTKTLEKLKIVTASSNASAHRFPILSKQLGDSNPYQLSYYYKKDTHKMLASFALDENEKPMIALKIGFKTLSGVLSFLKETIFNYYNEVNDFRSKWRHRFLERIGYHITPVANTSNLKNKKALIYQIPEALYYVFYNNSSLWAAVQILASGTITNILGTNEEDLLLKLLKIIYHRHTHKYNKVQDVGRKVVDEKEAPTSKRLNDIYLNKLLTIKADNKILLQKLTDDLDGEQFKTYVYFIWSIWKNSSYANINPETNKTIKITGESPVLLDYRSDKTLGIHYNNATINWEANTFRINLDIRIKTGTKKVPKLVNIAYETPKPQYIDTGQTTEVAIYQTFQYGYHPFSPTVLLNSKNPTFLLKDKDQKEGIRFTKLPAFLLYANNQKAFWENVLTGVEYSVDILTTVSGVGNLIKAGRLVKLLKNGKNLLYKTKQVTTAIATTKAIAGVIEVSSGTVNALLKLTSIDDTKLGISISKYLFYLEMIALTGEVSVFLREKLKNSARGILKERKELEKLLNKSVKDSKNPLTLKGKQVLLKEIENIAELELEKTLKNYIDFRPKFIYNVSKTTRLWRAKSLIPITKNEIVELFTKHLDEFPGLVKGHNQADFNIKFFENGKQFDEVVEFSLSGRKEIVLSTFGDPPVLPPNTIDVFKNYDEFITFVTGAYDLTGRARKYDSEIKFVYNFLKNHVHKADEFVIETSNIFATCSSCSREFVMLEEYLNSIGKKVQFIVKSDESVKGFADLKDVYPEIKESMKKYSKIYKKLKKK</sequence>
<dbReference type="EMBL" id="LT634361">
    <property type="protein sequence ID" value="SFZ80525.1"/>
    <property type="molecule type" value="Genomic_DNA"/>
</dbReference>
<dbReference type="RefSeq" id="WP_157926173.1">
    <property type="nucleotide sequence ID" value="NZ_CP138495.1"/>
</dbReference>
<evidence type="ECO:0000313" key="1">
    <source>
        <dbReference type="EMBL" id="SFZ80525.1"/>
    </source>
</evidence>
<keyword evidence="2" id="KW-1185">Reference proteome</keyword>
<dbReference type="OrthoDB" id="1214782at2"/>
<dbReference type="GeneID" id="47722232"/>
<protein>
    <submittedName>
        <fullName evidence="1">Uncharacterized protein</fullName>
    </submittedName>
</protein>